<dbReference type="SUPFAM" id="SSF56112">
    <property type="entry name" value="Protein kinase-like (PK-like)"/>
    <property type="match status" value="1"/>
</dbReference>
<dbReference type="Gene3D" id="3.90.1200.10">
    <property type="match status" value="1"/>
</dbReference>
<gene>
    <name evidence="2" type="ORF">H7B90_08725</name>
</gene>
<sequence>MTAIWSADGRLDEGRIRRRETLYTGMNGSLVERIWPYGTEESFIWKPQTNEGQQRREKWVYEHVLPGFPPVYPRLVASVPAVDGEGGGSLFEDLGELDHAFGESAATALVRRIAWWHSLAPAGMLAGGPVLAPKPRIGRMAEAILRAWETSGGRLGESWGAVGELERLERLVSRVAALARERVWEAWEAAEGDVFSHGDLHLGNYALVRGELRVLDWEHVHPNIRYWDLYHVIDLSHPSFPKPVDAAVRERLLRAYAEEAAMRGGLSDEEAFRRGYREFAAVFSLWMLLLIEGDLRRGSAPWPEENLRSQLRETLASFEQNAGEL</sequence>
<feature type="domain" description="Aminoglycoside phosphotransferase" evidence="1">
    <location>
        <begin position="86"/>
        <end position="263"/>
    </location>
</feature>
<accession>A0A841TUY9</accession>
<dbReference type="Proteomes" id="UP000553776">
    <property type="component" value="Unassembled WGS sequence"/>
</dbReference>
<name>A0A841TUY9_9BACL</name>
<dbReference type="EMBL" id="JACJVR010000031">
    <property type="protein sequence ID" value="MBB6691479.1"/>
    <property type="molecule type" value="Genomic_DNA"/>
</dbReference>
<dbReference type="GO" id="GO:0016740">
    <property type="term" value="F:transferase activity"/>
    <property type="evidence" value="ECO:0007669"/>
    <property type="project" value="UniProtKB-KW"/>
</dbReference>
<dbReference type="AlphaFoldDB" id="A0A841TUY9"/>
<dbReference type="InterPro" id="IPR011009">
    <property type="entry name" value="Kinase-like_dom_sf"/>
</dbReference>
<dbReference type="InterPro" id="IPR002575">
    <property type="entry name" value="Aminoglycoside_PTrfase"/>
</dbReference>
<organism evidence="2 3">
    <name type="scientific">Cohnella xylanilytica</name>
    <dbReference type="NCBI Taxonomy" id="557555"/>
    <lineage>
        <taxon>Bacteria</taxon>
        <taxon>Bacillati</taxon>
        <taxon>Bacillota</taxon>
        <taxon>Bacilli</taxon>
        <taxon>Bacillales</taxon>
        <taxon>Paenibacillaceae</taxon>
        <taxon>Cohnella</taxon>
    </lineage>
</organism>
<evidence type="ECO:0000313" key="3">
    <source>
        <dbReference type="Proteomes" id="UP000553776"/>
    </source>
</evidence>
<keyword evidence="2" id="KW-0808">Transferase</keyword>
<protein>
    <submittedName>
        <fullName evidence="2">Phosphotransferase</fullName>
    </submittedName>
</protein>
<dbReference type="Pfam" id="PF01636">
    <property type="entry name" value="APH"/>
    <property type="match status" value="1"/>
</dbReference>
<reference evidence="2 3" key="1">
    <citation type="submission" date="2020-08" db="EMBL/GenBank/DDBJ databases">
        <title>Cohnella phylogeny.</title>
        <authorList>
            <person name="Dunlap C."/>
        </authorList>
    </citation>
    <scope>NUCLEOTIDE SEQUENCE [LARGE SCALE GENOMIC DNA]</scope>
    <source>
        <strain evidence="2 3">DSM 25239</strain>
    </source>
</reference>
<dbReference type="RefSeq" id="WP_185135478.1">
    <property type="nucleotide sequence ID" value="NZ_JACJVR010000031.1"/>
</dbReference>
<proteinExistence type="predicted"/>
<evidence type="ECO:0000313" key="2">
    <source>
        <dbReference type="EMBL" id="MBB6691479.1"/>
    </source>
</evidence>
<keyword evidence="3" id="KW-1185">Reference proteome</keyword>
<evidence type="ECO:0000259" key="1">
    <source>
        <dbReference type="Pfam" id="PF01636"/>
    </source>
</evidence>
<comment type="caution">
    <text evidence="2">The sequence shown here is derived from an EMBL/GenBank/DDBJ whole genome shotgun (WGS) entry which is preliminary data.</text>
</comment>